<dbReference type="AlphaFoldDB" id="A4U5I3"/>
<evidence type="ECO:0000313" key="2">
    <source>
        <dbReference type="EMBL" id="CAM78140.1"/>
    </source>
</evidence>
<feature type="chain" id="PRO_5002674485" description="Outer membrane protein beta-barrel domain-containing protein" evidence="1">
    <location>
        <begin position="24"/>
        <end position="171"/>
    </location>
</feature>
<name>A4U5I3_9PROT</name>
<dbReference type="EMBL" id="CU459003">
    <property type="protein sequence ID" value="CAM78140.1"/>
    <property type="molecule type" value="Genomic_DNA"/>
</dbReference>
<sequence length="171" mass="18500">MFTRMLMLAVSLLALSAALPAQAADYGPKPNVAVAAKGGWWDADVTGFSGAPAYGLELSADHVWGEIPVGKLRHMLSWNHADGDGLELNTAEWNLHWMFETNSGVWIGAGPGLGYVWADGKNLDDGIGAQFGVSAHYIEGHALFGIESRYQWTEADSADNWLTMIKVGYVF</sequence>
<keyword evidence="1" id="KW-0732">Signal</keyword>
<dbReference type="RefSeq" id="WP_106001383.1">
    <property type="nucleotide sequence ID" value="NZ_CP027527.1"/>
</dbReference>
<reference evidence="2" key="1">
    <citation type="journal article" date="2007" name="J. Bacteriol.">
        <title>Comparative genome analysis of four magnetotactic bacteria reveals a complex set of group-specific genes implicated in magnetosome biomineralization and function.</title>
        <authorList>
            <person name="Richter M."/>
            <person name="Kube M."/>
            <person name="Bazylinski D.A."/>
            <person name="Lombardot T."/>
            <person name="Gloeckner F.O."/>
            <person name="Reinhardt R."/>
            <person name="Schueler D."/>
        </authorList>
    </citation>
    <scope>NUCLEOTIDE SEQUENCE</scope>
    <source>
        <strain evidence="2">MSR-1</strain>
    </source>
</reference>
<evidence type="ECO:0000256" key="1">
    <source>
        <dbReference type="SAM" id="SignalP"/>
    </source>
</evidence>
<accession>A4U5I3</accession>
<gene>
    <name evidence="2" type="ORF">MGR_4208</name>
</gene>
<organism evidence="2">
    <name type="scientific">Magnetospirillum gryphiswaldense</name>
    <dbReference type="NCBI Taxonomy" id="55518"/>
    <lineage>
        <taxon>Bacteria</taxon>
        <taxon>Pseudomonadati</taxon>
        <taxon>Pseudomonadota</taxon>
        <taxon>Alphaproteobacteria</taxon>
        <taxon>Rhodospirillales</taxon>
        <taxon>Rhodospirillaceae</taxon>
        <taxon>Magnetospirillum</taxon>
    </lineage>
</organism>
<feature type="signal peptide" evidence="1">
    <location>
        <begin position="1"/>
        <end position="23"/>
    </location>
</feature>
<proteinExistence type="predicted"/>
<evidence type="ECO:0008006" key="3">
    <source>
        <dbReference type="Google" id="ProtNLM"/>
    </source>
</evidence>
<protein>
    <recommendedName>
        <fullName evidence="3">Outer membrane protein beta-barrel domain-containing protein</fullName>
    </recommendedName>
</protein>